<proteinExistence type="predicted"/>
<dbReference type="Proteomes" id="UP001303046">
    <property type="component" value="Unassembled WGS sequence"/>
</dbReference>
<accession>A0ABR1E2T5</accession>
<comment type="caution">
    <text evidence="1">The sequence shown here is derived from an EMBL/GenBank/DDBJ whole genome shotgun (WGS) entry which is preliminary data.</text>
</comment>
<gene>
    <name evidence="1" type="primary">Necator_chrV.g19817</name>
    <name evidence="1" type="ORF">RB195_015025</name>
</gene>
<keyword evidence="2" id="KW-1185">Reference proteome</keyword>
<organism evidence="1 2">
    <name type="scientific">Necator americanus</name>
    <name type="common">Human hookworm</name>
    <dbReference type="NCBI Taxonomy" id="51031"/>
    <lineage>
        <taxon>Eukaryota</taxon>
        <taxon>Metazoa</taxon>
        <taxon>Ecdysozoa</taxon>
        <taxon>Nematoda</taxon>
        <taxon>Chromadorea</taxon>
        <taxon>Rhabditida</taxon>
        <taxon>Rhabditina</taxon>
        <taxon>Rhabditomorpha</taxon>
        <taxon>Strongyloidea</taxon>
        <taxon>Ancylostomatidae</taxon>
        <taxon>Bunostominae</taxon>
        <taxon>Necator</taxon>
    </lineage>
</organism>
<evidence type="ECO:0000313" key="1">
    <source>
        <dbReference type="EMBL" id="KAK6756951.1"/>
    </source>
</evidence>
<reference evidence="1 2" key="1">
    <citation type="submission" date="2023-08" db="EMBL/GenBank/DDBJ databases">
        <title>A Necator americanus chromosomal reference genome.</title>
        <authorList>
            <person name="Ilik V."/>
            <person name="Petrzelkova K.J."/>
            <person name="Pardy F."/>
            <person name="Fuh T."/>
            <person name="Niatou-Singa F.S."/>
            <person name="Gouil Q."/>
            <person name="Baker L."/>
            <person name="Ritchie M.E."/>
            <person name="Jex A.R."/>
            <person name="Gazzola D."/>
            <person name="Li H."/>
            <person name="Toshio Fujiwara R."/>
            <person name="Zhan B."/>
            <person name="Aroian R.V."/>
            <person name="Pafco B."/>
            <person name="Schwarz E.M."/>
        </authorList>
    </citation>
    <scope>NUCLEOTIDE SEQUENCE [LARGE SCALE GENOMIC DNA]</scope>
    <source>
        <strain evidence="1 2">Aroian</strain>
        <tissue evidence="1">Whole animal</tissue>
    </source>
</reference>
<name>A0ABR1E2T5_NECAM</name>
<evidence type="ECO:0000313" key="2">
    <source>
        <dbReference type="Proteomes" id="UP001303046"/>
    </source>
</evidence>
<protein>
    <submittedName>
        <fullName evidence="1">Uncharacterized protein</fullName>
    </submittedName>
</protein>
<sequence length="86" mass="10164">MLIEICIRNTRAFLWIYYYSRKAINIREIGFAKLHFYCKRMCLRTTVAKCHQWHANAAFLIVPEKGRGVALLRFYAVKAVLYVASY</sequence>
<dbReference type="EMBL" id="JAVFWL010000005">
    <property type="protein sequence ID" value="KAK6756951.1"/>
    <property type="molecule type" value="Genomic_DNA"/>
</dbReference>